<feature type="domain" description="DUF6298" evidence="2">
    <location>
        <begin position="514"/>
        <end position="1003"/>
    </location>
</feature>
<reference evidence="4" key="1">
    <citation type="submission" date="2024-01" db="EMBL/GenBank/DDBJ databases">
        <title>Mycovorax composti gen. nov. sp. nov., a member of the family Chitinophagaceae isolated from button mushroom compost.</title>
        <authorList>
            <person name="Thai M."/>
            <person name="Bell T.L."/>
            <person name="Kertesz M.A."/>
        </authorList>
    </citation>
    <scope>NUCLEOTIDE SEQUENCE [LARGE SCALE GENOMIC DNA]</scope>
    <source>
        <strain evidence="4">C216</strain>
    </source>
</reference>
<name>A0ABZ2ELI6_9BACT</name>
<accession>A0ABZ2ELI6</accession>
<keyword evidence="1" id="KW-0472">Membrane</keyword>
<evidence type="ECO:0000259" key="2">
    <source>
        <dbReference type="Pfam" id="PF19815"/>
    </source>
</evidence>
<dbReference type="SUPFAM" id="SSF51126">
    <property type="entry name" value="Pectin lyase-like"/>
    <property type="match status" value="1"/>
</dbReference>
<dbReference type="InterPro" id="IPR046265">
    <property type="entry name" value="DUF6298"/>
</dbReference>
<dbReference type="InterPro" id="IPR011050">
    <property type="entry name" value="Pectin_lyase_fold/virulence"/>
</dbReference>
<sequence length="1082" mass="121646">MSEVVSTSLSFIILALIINHRFIDCVSCLMAYITNLINAYILRQNNNKFYYYYLPAIILLLIVNSLPAQSPKPLLPVEIVEGKLVYNPDPTTGDRVPDYSYCGYKASEQEIPMVPVKVLVPLVQGDATATIQAAIDKVASLPLDQNGFRGAVLLSNGVYEVMGQLHIHQSGIVLRGQGQTSLLGKGIDRDGLIRVFGKEDISIQNQTTIIDEYVPVGATSFLVNNASDFKVGDQVFIKRPSVKEWIDELGTESFGGGISTLGWKPGDVDIRFDRKIVALEENKVTIDVPLTTSLDKKYGGGLLTKYAWPGRIQNIGIENLLLLSDFDKANPKDENHRWMAITLDNVEDAWVRQVTFKHFAGSAVYINETVRRVTIEDCIAIEPISEIGGQRRNTFFTRGQQTLFQRCYSANGYHDFSVGYTAAGPNAFVQCVAERPYSFSGTIGRWASGVLFDIVEIDGNAIRFGNRGQDGHGAGWSAANCFLWNCSASLIECDRPPTAQNWSYGSWSEFAGKGFWTESNNHLKPRSFFYAQLAQRLNKDVSRQAAILHISTEASTSPTVEAASQLTEAASQPRVRLLDWIATASQRNPINTEHKNAIIISPQRKTENNSIAGAGVIVKNGWLVSQKSGNILTGKVQNIPWWSGGIEGKALEQARRKPAITRFVPGRVGPGLTDDLNAVIDSMKANNVVALNQHYGLWYDRRRDDHERIRRMNGDVWPPFYELPFARSGRDTAWDGLSKYDLTKYNEWYWARMQQFASLAEKNDLLLIHHHYFQHNIIEAGAHYADFPWRTANNINNTGFVEPVNYAGDKRIFYAEQFYDTTHYVRRQLHQQYIWKCLDNFRNNKAVIQLLSEEYTGPLHFTQFWLNVIAAWEKRNQQKQIIGLSATKDVQDAILNDLKYRSLIDVIDIKYWHYQPDGSLYAPEGGKSLAPRQWARLLKPKAANFDQAYRAVREYKDKFPDKVVTFSADGYDKLGWAVFMAGGSLPALPRETDKNFLKAAVDMKPTDAYGKYALAGENDIILYIESAKELALDLSAFKGSFSLRFVDVHTGKVISAPKQITAGRTHPVIIPKKPLIVWLSKK</sequence>
<dbReference type="Proteomes" id="UP001321305">
    <property type="component" value="Chromosome"/>
</dbReference>
<feature type="transmembrane region" description="Helical" evidence="1">
    <location>
        <begin position="49"/>
        <end position="66"/>
    </location>
</feature>
<feature type="transmembrane region" description="Helical" evidence="1">
    <location>
        <begin position="12"/>
        <end position="37"/>
    </location>
</feature>
<keyword evidence="1" id="KW-1133">Transmembrane helix</keyword>
<gene>
    <name evidence="3" type="ORF">PIECOFPK_02008</name>
</gene>
<keyword evidence="1" id="KW-0812">Transmembrane</keyword>
<dbReference type="Pfam" id="PF19815">
    <property type="entry name" value="DUF6298"/>
    <property type="match status" value="1"/>
</dbReference>
<dbReference type="InterPro" id="IPR012334">
    <property type="entry name" value="Pectin_lyas_fold"/>
</dbReference>
<dbReference type="EMBL" id="CP144143">
    <property type="protein sequence ID" value="WWC84275.1"/>
    <property type="molecule type" value="Genomic_DNA"/>
</dbReference>
<organism evidence="3 4">
    <name type="scientific">Mycovorax composti</name>
    <dbReference type="NCBI Taxonomy" id="2962693"/>
    <lineage>
        <taxon>Bacteria</taxon>
        <taxon>Pseudomonadati</taxon>
        <taxon>Bacteroidota</taxon>
        <taxon>Chitinophagia</taxon>
        <taxon>Chitinophagales</taxon>
        <taxon>Chitinophagaceae</taxon>
        <taxon>Mycovorax</taxon>
    </lineage>
</organism>
<evidence type="ECO:0000256" key="1">
    <source>
        <dbReference type="SAM" id="Phobius"/>
    </source>
</evidence>
<evidence type="ECO:0000313" key="4">
    <source>
        <dbReference type="Proteomes" id="UP001321305"/>
    </source>
</evidence>
<protein>
    <recommendedName>
        <fullName evidence="2">DUF6298 domain-containing protein</fullName>
    </recommendedName>
</protein>
<dbReference type="Gene3D" id="2.160.20.10">
    <property type="entry name" value="Single-stranded right-handed beta-helix, Pectin lyase-like"/>
    <property type="match status" value="2"/>
</dbReference>
<keyword evidence="4" id="KW-1185">Reference proteome</keyword>
<proteinExistence type="predicted"/>
<evidence type="ECO:0000313" key="3">
    <source>
        <dbReference type="EMBL" id="WWC84275.1"/>
    </source>
</evidence>